<proteinExistence type="predicted"/>
<dbReference type="EMBL" id="LCRO01000003">
    <property type="protein sequence ID" value="KKW35779.1"/>
    <property type="molecule type" value="Genomic_DNA"/>
</dbReference>
<dbReference type="AlphaFoldDB" id="A0A0G2ASJ3"/>
<dbReference type="PATRIC" id="fig|1618605.3.peg.261"/>
<evidence type="ECO:0000256" key="4">
    <source>
        <dbReference type="ARBA" id="ARBA00022927"/>
    </source>
</evidence>
<evidence type="ECO:0000313" key="12">
    <source>
        <dbReference type="Proteomes" id="UP000034740"/>
    </source>
</evidence>
<feature type="region of interest" description="Disordered" evidence="8">
    <location>
        <begin position="136"/>
        <end position="191"/>
    </location>
</feature>
<dbReference type="Gene3D" id="3.30.70.3220">
    <property type="match status" value="1"/>
</dbReference>
<dbReference type="Proteomes" id="UP000034740">
    <property type="component" value="Unassembled WGS sequence"/>
</dbReference>
<protein>
    <submittedName>
        <fullName evidence="11">Preprotein translocase subunit SecD</fullName>
    </submittedName>
</protein>
<dbReference type="InterPro" id="IPR022646">
    <property type="entry name" value="SecD/SecF_CS"/>
</dbReference>
<evidence type="ECO:0000256" key="5">
    <source>
        <dbReference type="ARBA" id="ARBA00022989"/>
    </source>
</evidence>
<keyword evidence="5 9" id="KW-1133">Transmembrane helix</keyword>
<keyword evidence="7 9" id="KW-0472">Membrane</keyword>
<sequence length="191" mass="20598">MFWLRYSAILILIASAVIGFFVWVTTGGGGRFDFKLGLDLSGGTHLVYRADTSKLKSEDIADSLGTLREVIERRVNAFGVGEPVVETEQGGALGQGEHRLVVELPGVTDIEEATAMIGRTPLLEFKLVKKEFEKNVSDEHGDPSSSSIISSSFSFDPSRSASSLVKYSSREDTSPYSLTGGEYPPPSSESA</sequence>
<evidence type="ECO:0000256" key="2">
    <source>
        <dbReference type="ARBA" id="ARBA00022475"/>
    </source>
</evidence>
<evidence type="ECO:0000256" key="6">
    <source>
        <dbReference type="ARBA" id="ARBA00023010"/>
    </source>
</evidence>
<dbReference type="InterPro" id="IPR022813">
    <property type="entry name" value="SecD/SecF_arch_bac"/>
</dbReference>
<keyword evidence="4" id="KW-0653">Protein transport</keyword>
<evidence type="ECO:0000313" key="11">
    <source>
        <dbReference type="EMBL" id="KKW35779.1"/>
    </source>
</evidence>
<reference evidence="11 12" key="1">
    <citation type="journal article" date="2015" name="Nature">
        <title>rRNA introns, odd ribosomes, and small enigmatic genomes across a large radiation of phyla.</title>
        <authorList>
            <person name="Brown C.T."/>
            <person name="Hug L.A."/>
            <person name="Thomas B.C."/>
            <person name="Sharon I."/>
            <person name="Castelle C.J."/>
            <person name="Singh A."/>
            <person name="Wilkins M.J."/>
            <person name="Williams K.H."/>
            <person name="Banfield J.F."/>
        </authorList>
    </citation>
    <scope>NUCLEOTIDE SEQUENCE [LARGE SCALE GENOMIC DNA]</scope>
</reference>
<dbReference type="Pfam" id="PF07549">
    <property type="entry name" value="Sec_GG"/>
    <property type="match status" value="1"/>
</dbReference>
<feature type="domain" description="Protein translocase subunit SecDF P1" evidence="10">
    <location>
        <begin position="68"/>
        <end position="129"/>
    </location>
</feature>
<gene>
    <name evidence="11" type="ORF">UY83_C0003G0064</name>
</gene>
<dbReference type="GO" id="GO:0015031">
    <property type="term" value="P:protein transport"/>
    <property type="evidence" value="ECO:0007669"/>
    <property type="project" value="UniProtKB-KW"/>
</dbReference>
<evidence type="ECO:0000256" key="3">
    <source>
        <dbReference type="ARBA" id="ARBA00022692"/>
    </source>
</evidence>
<evidence type="ECO:0000256" key="1">
    <source>
        <dbReference type="ARBA" id="ARBA00022448"/>
    </source>
</evidence>
<name>A0A0G2ASJ3_9BACT</name>
<organism evidence="11 12">
    <name type="scientific">Candidatus Adlerbacteria bacterium GW2011_GWA1_54_10</name>
    <dbReference type="NCBI Taxonomy" id="1618605"/>
    <lineage>
        <taxon>Bacteria</taxon>
        <taxon>Candidatus Adleribacteriota</taxon>
    </lineage>
</organism>
<comment type="caution">
    <text evidence="11">The sequence shown here is derived from an EMBL/GenBank/DDBJ whole genome shotgun (WGS) entry which is preliminary data.</text>
</comment>
<evidence type="ECO:0000256" key="7">
    <source>
        <dbReference type="ARBA" id="ARBA00023136"/>
    </source>
</evidence>
<feature type="transmembrane region" description="Helical" evidence="9">
    <location>
        <begin position="6"/>
        <end position="25"/>
    </location>
</feature>
<accession>A0A0G2ASJ3</accession>
<keyword evidence="3 9" id="KW-0812">Transmembrane</keyword>
<dbReference type="GO" id="GO:0005886">
    <property type="term" value="C:plasma membrane"/>
    <property type="evidence" value="ECO:0007669"/>
    <property type="project" value="TreeGrafter"/>
</dbReference>
<evidence type="ECO:0000256" key="9">
    <source>
        <dbReference type="SAM" id="Phobius"/>
    </source>
</evidence>
<dbReference type="InterPro" id="IPR048631">
    <property type="entry name" value="SecD_1st"/>
</dbReference>
<dbReference type="PANTHER" id="PTHR30081:SF8">
    <property type="entry name" value="PROTEIN TRANSLOCASE SUBUNIT SECF"/>
    <property type="match status" value="1"/>
</dbReference>
<dbReference type="PANTHER" id="PTHR30081">
    <property type="entry name" value="PROTEIN-EXPORT MEMBRANE PROTEIN SEC"/>
    <property type="match status" value="1"/>
</dbReference>
<keyword evidence="1" id="KW-0813">Transport</keyword>
<feature type="compositionally biased region" description="Low complexity" evidence="8">
    <location>
        <begin position="143"/>
        <end position="163"/>
    </location>
</feature>
<keyword evidence="6" id="KW-0811">Translocation</keyword>
<evidence type="ECO:0000256" key="8">
    <source>
        <dbReference type="SAM" id="MobiDB-lite"/>
    </source>
</evidence>
<keyword evidence="2" id="KW-1003">Cell membrane</keyword>
<evidence type="ECO:0000259" key="10">
    <source>
        <dbReference type="Pfam" id="PF21760"/>
    </source>
</evidence>
<dbReference type="Pfam" id="PF21760">
    <property type="entry name" value="SecD_1st"/>
    <property type="match status" value="1"/>
</dbReference>